<feature type="region of interest" description="Disordered" evidence="16">
    <location>
        <begin position="1"/>
        <end position="199"/>
    </location>
</feature>
<comment type="subcellular location">
    <subcellularLocation>
        <location evidence="2">Cell membrane</location>
        <topology evidence="2">Single-pass type II membrane protein</topology>
    </subcellularLocation>
</comment>
<evidence type="ECO:0000256" key="7">
    <source>
        <dbReference type="ARBA" id="ARBA00022968"/>
    </source>
</evidence>
<proteinExistence type="inferred from homology"/>
<comment type="caution">
    <text evidence="18">The sequence shown here is derived from an EMBL/GenBank/DDBJ whole genome shotgun (WGS) entry which is preliminary data.</text>
</comment>
<dbReference type="GO" id="GO:0042973">
    <property type="term" value="F:glucan endo-1,3-beta-D-glucosidase activity"/>
    <property type="evidence" value="ECO:0007669"/>
    <property type="project" value="UniProtKB-EC"/>
</dbReference>
<gene>
    <name evidence="18" type="ORF">OHC33_005247</name>
</gene>
<dbReference type="GO" id="GO:0009986">
    <property type="term" value="C:cell surface"/>
    <property type="evidence" value="ECO:0007669"/>
    <property type="project" value="TreeGrafter"/>
</dbReference>
<dbReference type="EC" id="3.2.1.39" evidence="4"/>
<dbReference type="InterPro" id="IPR017853">
    <property type="entry name" value="GH"/>
</dbReference>
<evidence type="ECO:0000256" key="5">
    <source>
        <dbReference type="ARBA" id="ARBA00022475"/>
    </source>
</evidence>
<feature type="compositionally biased region" description="Basic and acidic residues" evidence="16">
    <location>
        <begin position="127"/>
        <end position="137"/>
    </location>
</feature>
<comment type="catalytic activity">
    <reaction evidence="1">
        <text>Hydrolysis of (1-&gt;3)-beta-D-glucosidic linkages in (1-&gt;3)-beta-D-glucans.</text>
        <dbReference type="EC" id="3.2.1.39"/>
    </reaction>
</comment>
<accession>A0AAN8I983</accession>
<feature type="transmembrane region" description="Helical" evidence="17">
    <location>
        <begin position="293"/>
        <end position="312"/>
    </location>
</feature>
<feature type="compositionally biased region" description="Polar residues" evidence="16">
    <location>
        <begin position="105"/>
        <end position="119"/>
    </location>
</feature>
<dbReference type="GO" id="GO:0071555">
    <property type="term" value="P:cell wall organization"/>
    <property type="evidence" value="ECO:0007669"/>
    <property type="project" value="UniProtKB-KW"/>
</dbReference>
<keyword evidence="6" id="KW-0378">Hydrolase</keyword>
<evidence type="ECO:0000256" key="1">
    <source>
        <dbReference type="ARBA" id="ARBA00000382"/>
    </source>
</evidence>
<keyword evidence="5" id="KW-1003">Cell membrane</keyword>
<evidence type="ECO:0000256" key="11">
    <source>
        <dbReference type="ARBA" id="ARBA00023316"/>
    </source>
</evidence>
<evidence type="ECO:0000313" key="18">
    <source>
        <dbReference type="EMBL" id="KAK5953975.1"/>
    </source>
</evidence>
<evidence type="ECO:0000256" key="13">
    <source>
        <dbReference type="ARBA" id="ARBA00037649"/>
    </source>
</evidence>
<feature type="compositionally biased region" description="Low complexity" evidence="16">
    <location>
        <begin position="188"/>
        <end position="199"/>
    </location>
</feature>
<feature type="compositionally biased region" description="Basic and acidic residues" evidence="16">
    <location>
        <begin position="22"/>
        <end position="31"/>
    </location>
</feature>
<comment type="similarity">
    <text evidence="3">Belongs to the glycosyl hydrolase 17 family.</text>
</comment>
<protein>
    <recommendedName>
        <fullName evidence="4">glucan endo-1,3-beta-D-glucosidase</fullName>
        <ecNumber evidence="4">3.2.1.39</ecNumber>
    </recommendedName>
    <alternativeName>
        <fullName evidence="15">Endo-1,3-beta-glucanase btgC</fullName>
    </alternativeName>
    <alternativeName>
        <fullName evidence="14">Laminarinase btgC</fullName>
    </alternativeName>
</protein>
<organism evidence="18 19">
    <name type="scientific">Knufia fluminis</name>
    <dbReference type="NCBI Taxonomy" id="191047"/>
    <lineage>
        <taxon>Eukaryota</taxon>
        <taxon>Fungi</taxon>
        <taxon>Dikarya</taxon>
        <taxon>Ascomycota</taxon>
        <taxon>Pezizomycotina</taxon>
        <taxon>Eurotiomycetes</taxon>
        <taxon>Chaetothyriomycetidae</taxon>
        <taxon>Chaetothyriales</taxon>
        <taxon>Trichomeriaceae</taxon>
        <taxon>Knufia</taxon>
    </lineage>
</organism>
<dbReference type="EMBL" id="JAKLMC020000010">
    <property type="protein sequence ID" value="KAK5953975.1"/>
    <property type="molecule type" value="Genomic_DNA"/>
</dbReference>
<dbReference type="Proteomes" id="UP001316803">
    <property type="component" value="Unassembled WGS sequence"/>
</dbReference>
<keyword evidence="7" id="KW-0735">Signal-anchor</keyword>
<name>A0AAN8I983_9EURO</name>
<evidence type="ECO:0000256" key="12">
    <source>
        <dbReference type="ARBA" id="ARBA00023326"/>
    </source>
</evidence>
<keyword evidence="9" id="KW-0325">Glycoprotein</keyword>
<evidence type="ECO:0000256" key="2">
    <source>
        <dbReference type="ARBA" id="ARBA00004401"/>
    </source>
</evidence>
<evidence type="ECO:0000256" key="3">
    <source>
        <dbReference type="ARBA" id="ARBA00008773"/>
    </source>
</evidence>
<feature type="compositionally biased region" description="Low complexity" evidence="16">
    <location>
        <begin position="382"/>
        <end position="393"/>
    </location>
</feature>
<keyword evidence="8 17" id="KW-0472">Membrane</keyword>
<evidence type="ECO:0000256" key="17">
    <source>
        <dbReference type="SAM" id="Phobius"/>
    </source>
</evidence>
<dbReference type="PANTHER" id="PTHR16631:SF17">
    <property type="entry name" value="GLUCAN ENDO-1,3-BETA-GLUCOSIDASE BTGC"/>
    <property type="match status" value="1"/>
</dbReference>
<dbReference type="GO" id="GO:0005886">
    <property type="term" value="C:plasma membrane"/>
    <property type="evidence" value="ECO:0007669"/>
    <property type="project" value="UniProtKB-SubCell"/>
</dbReference>
<reference evidence="18 19" key="1">
    <citation type="submission" date="2022-12" db="EMBL/GenBank/DDBJ databases">
        <title>Genomic features and morphological characterization of a novel Knufia sp. strain isolated from spacecraft assembly facility.</title>
        <authorList>
            <person name="Teixeira M."/>
            <person name="Chander A.M."/>
            <person name="Stajich J.E."/>
            <person name="Venkateswaran K."/>
        </authorList>
    </citation>
    <scope>NUCLEOTIDE SEQUENCE [LARGE SCALE GENOMIC DNA]</scope>
    <source>
        <strain evidence="18 19">FJI-L2-BK-P2</strain>
    </source>
</reference>
<keyword evidence="12" id="KW-0624">Polysaccharide degradation</keyword>
<evidence type="ECO:0000256" key="14">
    <source>
        <dbReference type="ARBA" id="ARBA00042373"/>
    </source>
</evidence>
<dbReference type="FunFam" id="3.20.20.80:FF:000151">
    <property type="entry name" value="Glucan endo-1,3-beta-glucosidase btgC"/>
    <property type="match status" value="1"/>
</dbReference>
<dbReference type="GO" id="GO:0009277">
    <property type="term" value="C:fungal-type cell wall"/>
    <property type="evidence" value="ECO:0007669"/>
    <property type="project" value="TreeGrafter"/>
</dbReference>
<keyword evidence="17" id="KW-1133">Transmembrane helix</keyword>
<dbReference type="InterPro" id="IPR050732">
    <property type="entry name" value="Beta-glucan_modifiers"/>
</dbReference>
<evidence type="ECO:0000313" key="19">
    <source>
        <dbReference type="Proteomes" id="UP001316803"/>
    </source>
</evidence>
<comment type="function">
    <text evidence="13">Glucanases play a role in cell expansion during growth, in cell-cell fusion during mating, and in spore release during sporulation. This enzyme may be involved in beta-glucan degradation. Active on laminarin and lichenan.</text>
</comment>
<dbReference type="PANTHER" id="PTHR16631">
    <property type="entry name" value="GLUCAN 1,3-BETA-GLUCOSIDASE"/>
    <property type="match status" value="1"/>
</dbReference>
<keyword evidence="11" id="KW-0961">Cell wall biogenesis/degradation</keyword>
<dbReference type="SUPFAM" id="SSF51445">
    <property type="entry name" value="(Trans)glycosidases"/>
    <property type="match status" value="1"/>
</dbReference>
<keyword evidence="10" id="KW-0119">Carbohydrate metabolism</keyword>
<evidence type="ECO:0000256" key="8">
    <source>
        <dbReference type="ARBA" id="ARBA00023136"/>
    </source>
</evidence>
<evidence type="ECO:0000256" key="16">
    <source>
        <dbReference type="SAM" id="MobiDB-lite"/>
    </source>
</evidence>
<evidence type="ECO:0000256" key="10">
    <source>
        <dbReference type="ARBA" id="ARBA00023277"/>
    </source>
</evidence>
<evidence type="ECO:0000256" key="15">
    <source>
        <dbReference type="ARBA" id="ARBA00043078"/>
    </source>
</evidence>
<evidence type="ECO:0000256" key="4">
    <source>
        <dbReference type="ARBA" id="ARBA00012780"/>
    </source>
</evidence>
<sequence length="728" mass="79032">MPHNRSFSFESDDGHVVNNQERYQDSPERPIIRSPPPQYFSPPPPSEPVSPVSAYRPRSTHSRHSSRYDQSFELPRRSVVITNSDSIPPPPPPHRSSPTRESAIRDSNVTTGMDNFGSQSQGGGLDRVAREVADRNQRQSSVEAARGLPPTAAAGYFHQDRDFPTQSNRYSISRRPVSRLYEGNSSQSGLPLAAGAATPGSATPYEFSADAGSSRHSMRSLPQSYHMGAMDAYDDSPYQRRAAYANHAVDDSDILPQNIVDDGDDGFMPEPKRKSMLSAGGERSRETSSRGGVAAGGAAAAGAGAGMLGGLFGRKQKDISSSGSYNAVSNPDSVSAEKSEWLARQSKGKNKMRWIVGVAIGAVVVIAVIAGIVGGVLGTKNNSSSGGSGSINNADTDSSTNGDLDLNSGEIKALMNNKNLHKVFPGMDYTPWGVQYPLCLTYPPSQNNVTRDMAILSQLTNAVRLYGTDCNQTEMVLHAIDRLQLKDMKVWLGVWIDPNQTTTDRQIEQMYKILDDTKDHSIFKGTIIGNEALFRAGQDKAESHAQLVTELENARSNFSSLGYDLSVSTSDLGDNWDAPLAAASDLVMSNVHPFFAGVNVDNAASWTWDFWQGHDVILTGKEENQYIAETGWPSGGGTDCGNEENVCAPSDTGSVASVENMNKFMEDWVCQAMENGTNYFWFSAFDEAWKVAYNEPGKEWEDKWGLMDTARNLKTGLKIPDCGGKTVS</sequence>
<feature type="region of interest" description="Disordered" evidence="16">
    <location>
        <begin position="255"/>
        <end position="296"/>
    </location>
</feature>
<dbReference type="GO" id="GO:0000272">
    <property type="term" value="P:polysaccharide catabolic process"/>
    <property type="evidence" value="ECO:0007669"/>
    <property type="project" value="UniProtKB-KW"/>
</dbReference>
<keyword evidence="17" id="KW-0812">Transmembrane</keyword>
<keyword evidence="19" id="KW-1185">Reference proteome</keyword>
<feature type="compositionally biased region" description="Pro residues" evidence="16">
    <location>
        <begin position="33"/>
        <end position="48"/>
    </location>
</feature>
<feature type="transmembrane region" description="Helical" evidence="17">
    <location>
        <begin position="354"/>
        <end position="377"/>
    </location>
</feature>
<dbReference type="Gene3D" id="3.20.20.80">
    <property type="entry name" value="Glycosidases"/>
    <property type="match status" value="1"/>
</dbReference>
<feature type="region of interest" description="Disordered" evidence="16">
    <location>
        <begin position="382"/>
        <end position="402"/>
    </location>
</feature>
<evidence type="ECO:0000256" key="6">
    <source>
        <dbReference type="ARBA" id="ARBA00022801"/>
    </source>
</evidence>
<evidence type="ECO:0000256" key="9">
    <source>
        <dbReference type="ARBA" id="ARBA00023180"/>
    </source>
</evidence>
<dbReference type="AlphaFoldDB" id="A0AAN8I983"/>
<dbReference type="GO" id="GO:0005576">
    <property type="term" value="C:extracellular region"/>
    <property type="evidence" value="ECO:0007669"/>
    <property type="project" value="TreeGrafter"/>
</dbReference>